<sequence>MEVVLVSYEVRTALLLTPITAVAENFRGAEIEFFFKQKQRVDRNFPAVHRPTRLLVLKPSLQRMVTLSIPFAAIRDYSASEGESGRAQDIEARKRPPTGQQWVKSAGSSLGR</sequence>
<proteinExistence type="predicted"/>
<name>A0A176ZDD3_9BRAD</name>
<evidence type="ECO:0000313" key="3">
    <source>
        <dbReference type="Proteomes" id="UP000077173"/>
    </source>
</evidence>
<feature type="region of interest" description="Disordered" evidence="1">
    <location>
        <begin position="79"/>
        <end position="112"/>
    </location>
</feature>
<dbReference type="Proteomes" id="UP000077173">
    <property type="component" value="Unassembled WGS sequence"/>
</dbReference>
<gene>
    <name evidence="2" type="ORF">AXW67_05270</name>
</gene>
<protein>
    <submittedName>
        <fullName evidence="2">Uncharacterized protein</fullName>
    </submittedName>
</protein>
<keyword evidence="3" id="KW-1185">Reference proteome</keyword>
<feature type="compositionally biased region" description="Polar residues" evidence="1">
    <location>
        <begin position="98"/>
        <end position="112"/>
    </location>
</feature>
<feature type="compositionally biased region" description="Basic and acidic residues" evidence="1">
    <location>
        <begin position="83"/>
        <end position="94"/>
    </location>
</feature>
<dbReference type="RefSeq" id="WP_063677854.1">
    <property type="nucleotide sequence ID" value="NZ_LSEF01000037.1"/>
</dbReference>
<accession>A0A176ZDD3</accession>
<dbReference type="AlphaFoldDB" id="A0A176ZDD3"/>
<organism evidence="2 3">
    <name type="scientific">Bradyrhizobium neotropicale</name>
    <dbReference type="NCBI Taxonomy" id="1497615"/>
    <lineage>
        <taxon>Bacteria</taxon>
        <taxon>Pseudomonadati</taxon>
        <taxon>Pseudomonadota</taxon>
        <taxon>Alphaproteobacteria</taxon>
        <taxon>Hyphomicrobiales</taxon>
        <taxon>Nitrobacteraceae</taxon>
        <taxon>Bradyrhizobium</taxon>
    </lineage>
</organism>
<comment type="caution">
    <text evidence="2">The sequence shown here is derived from an EMBL/GenBank/DDBJ whole genome shotgun (WGS) entry which is preliminary data.</text>
</comment>
<evidence type="ECO:0000256" key="1">
    <source>
        <dbReference type="SAM" id="MobiDB-lite"/>
    </source>
</evidence>
<dbReference type="EMBL" id="LSEF01000037">
    <property type="protein sequence ID" value="OAF17935.1"/>
    <property type="molecule type" value="Genomic_DNA"/>
</dbReference>
<reference evidence="2 3" key="1">
    <citation type="submission" date="2016-02" db="EMBL/GenBank/DDBJ databases">
        <title>Draft genome sequence of the strain BR 10247T Bradyrhizobium neotropicale isolated from nodules of Centrolobium paraense.</title>
        <authorList>
            <person name="Simoes-Araujo J.L."/>
            <person name="Barauna A.C."/>
            <person name="Silva K."/>
            <person name="Zilli J.E."/>
        </authorList>
    </citation>
    <scope>NUCLEOTIDE SEQUENCE [LARGE SCALE GENOMIC DNA]</scope>
    <source>
        <strain evidence="2 3">BR 10247</strain>
    </source>
</reference>
<dbReference type="GeneID" id="32587391"/>
<evidence type="ECO:0000313" key="2">
    <source>
        <dbReference type="EMBL" id="OAF17935.1"/>
    </source>
</evidence>